<evidence type="ECO:0000313" key="2">
    <source>
        <dbReference type="EMBL" id="QTX14260.1"/>
    </source>
</evidence>
<proteinExistence type="predicted"/>
<feature type="region of interest" description="Disordered" evidence="1">
    <location>
        <begin position="1"/>
        <end position="51"/>
    </location>
</feature>
<organism evidence="2">
    <name type="scientific">Klebsiella pneumoniae</name>
    <dbReference type="NCBI Taxonomy" id="573"/>
    <lineage>
        <taxon>Bacteria</taxon>
        <taxon>Pseudomonadati</taxon>
        <taxon>Pseudomonadota</taxon>
        <taxon>Gammaproteobacteria</taxon>
        <taxon>Enterobacterales</taxon>
        <taxon>Enterobacteriaceae</taxon>
        <taxon>Klebsiella/Raoultella group</taxon>
        <taxon>Klebsiella</taxon>
        <taxon>Klebsiella pneumoniae complex</taxon>
    </lineage>
</organism>
<reference evidence="2" key="1">
    <citation type="submission" date="2020-01" db="EMBL/GenBank/DDBJ databases">
        <authorList>
            <person name="Qin S."/>
        </authorList>
    </citation>
    <scope>NUCLEOTIDE SEQUENCE</scope>
    <source>
        <strain evidence="2">CVir17-16-YZ6g</strain>
        <plasmid evidence="2">p17-15-vir-like</plasmid>
    </source>
</reference>
<protein>
    <submittedName>
        <fullName evidence="2">Uncharacterized protein</fullName>
    </submittedName>
</protein>
<geneLocation type="plasmid" evidence="2">
    <name>p17-15-vir-like</name>
</geneLocation>
<accession>A0A8B0SU75</accession>
<sequence length="51" mass="5863">MWDKRNIAYHRTVPGDGSPVDTVKKRSLKYQLSHPDPGYLNHGRNGWKNNG</sequence>
<dbReference type="AlphaFoldDB" id="A0A8B0SU75"/>
<evidence type="ECO:0000256" key="1">
    <source>
        <dbReference type="SAM" id="MobiDB-lite"/>
    </source>
</evidence>
<name>A0A8B0SU75_KLEPN</name>
<dbReference type="EMBL" id="MN956836">
    <property type="protein sequence ID" value="QTX14260.1"/>
    <property type="molecule type" value="Genomic_DNA"/>
</dbReference>
<keyword evidence="2" id="KW-0614">Plasmid</keyword>